<dbReference type="RefSeq" id="WP_277275845.1">
    <property type="nucleotide sequence ID" value="NZ_JAROCY010000004.1"/>
</dbReference>
<dbReference type="Gene3D" id="3.30.2020.40">
    <property type="entry name" value="Uncharacterised protein PF10387, DUF2442"/>
    <property type="match status" value="1"/>
</dbReference>
<sequence length="138" mass="14452">MAEAVTIEPSEAQLAAAEERGRIAAQIEPRAASARYDRRRGRMVVALTNGCTFTFPPHLAQGLENASDDELAAFEVLGNGYGLHWEALDVDLSIPGLLAGLFGTSAYMARRAGQARSAAKAAAARANGAKGGRPRKSG</sequence>
<dbReference type="InterPro" id="IPR018841">
    <property type="entry name" value="DUF2442"/>
</dbReference>
<dbReference type="Proteomes" id="UP001222770">
    <property type="component" value="Unassembled WGS sequence"/>
</dbReference>
<organism evidence="1 2">
    <name type="scientific">Novosphingobium cyanobacteriorum</name>
    <dbReference type="NCBI Taxonomy" id="3024215"/>
    <lineage>
        <taxon>Bacteria</taxon>
        <taxon>Pseudomonadati</taxon>
        <taxon>Pseudomonadota</taxon>
        <taxon>Alphaproteobacteria</taxon>
        <taxon>Sphingomonadales</taxon>
        <taxon>Sphingomonadaceae</taxon>
        <taxon>Novosphingobium</taxon>
    </lineage>
</organism>
<reference evidence="1 2" key="1">
    <citation type="submission" date="2023-03" db="EMBL/GenBank/DDBJ databases">
        <title>Novosphingobium cyanobacteriorum sp. nov., isolated from a eutrophic reservoir during the Microcystis bloom period.</title>
        <authorList>
            <person name="Kang M."/>
            <person name="Le V."/>
            <person name="Ko S.-R."/>
            <person name="Lee S.-A."/>
            <person name="Ahn C.-Y."/>
        </authorList>
    </citation>
    <scope>NUCLEOTIDE SEQUENCE [LARGE SCALE GENOMIC DNA]</scope>
    <source>
        <strain evidence="1 2">HBC54</strain>
    </source>
</reference>
<protein>
    <submittedName>
        <fullName evidence="1">DUF2442 domain-containing protein</fullName>
    </submittedName>
</protein>
<evidence type="ECO:0000313" key="2">
    <source>
        <dbReference type="Proteomes" id="UP001222770"/>
    </source>
</evidence>
<gene>
    <name evidence="1" type="ORF">POM99_05435</name>
</gene>
<dbReference type="EMBL" id="JAROCY010000004">
    <property type="protein sequence ID" value="MDF8332639.1"/>
    <property type="molecule type" value="Genomic_DNA"/>
</dbReference>
<accession>A0ABT6CFE1</accession>
<dbReference type="Pfam" id="PF10387">
    <property type="entry name" value="DUF2442"/>
    <property type="match status" value="1"/>
</dbReference>
<keyword evidence="2" id="KW-1185">Reference proteome</keyword>
<name>A0ABT6CFE1_9SPHN</name>
<evidence type="ECO:0000313" key="1">
    <source>
        <dbReference type="EMBL" id="MDF8332639.1"/>
    </source>
</evidence>
<comment type="caution">
    <text evidence="1">The sequence shown here is derived from an EMBL/GenBank/DDBJ whole genome shotgun (WGS) entry which is preliminary data.</text>
</comment>
<proteinExistence type="predicted"/>